<accession>A0A8H7NHY7</accession>
<comment type="caution">
    <text evidence="9">The sequence shown here is derived from an EMBL/GenBank/DDBJ whole genome shotgun (WGS) entry which is preliminary data.</text>
</comment>
<dbReference type="PANTHER" id="PTHR33048">
    <property type="entry name" value="PTH11-LIKE INTEGRAL MEMBRANE PROTEIN (AFU_ORTHOLOGUE AFUA_5G11245)"/>
    <property type="match status" value="1"/>
</dbReference>
<feature type="region of interest" description="Disordered" evidence="6">
    <location>
        <begin position="386"/>
        <end position="414"/>
    </location>
</feature>
<dbReference type="AlphaFoldDB" id="A0A8H7NHY7"/>
<dbReference type="InterPro" id="IPR049326">
    <property type="entry name" value="Rhodopsin_dom_fungi"/>
</dbReference>
<proteinExistence type="inferred from homology"/>
<evidence type="ECO:0000256" key="4">
    <source>
        <dbReference type="ARBA" id="ARBA00023136"/>
    </source>
</evidence>
<protein>
    <recommendedName>
        <fullName evidence="8">Rhodopsin domain-containing protein</fullName>
    </recommendedName>
</protein>
<keyword evidence="3 7" id="KW-1133">Transmembrane helix</keyword>
<dbReference type="GO" id="GO:0016020">
    <property type="term" value="C:membrane"/>
    <property type="evidence" value="ECO:0007669"/>
    <property type="project" value="UniProtKB-SubCell"/>
</dbReference>
<name>A0A8H7NHY7_BIOOC</name>
<evidence type="ECO:0000313" key="9">
    <source>
        <dbReference type="EMBL" id="KAF9756335.1"/>
    </source>
</evidence>
<evidence type="ECO:0000256" key="1">
    <source>
        <dbReference type="ARBA" id="ARBA00004141"/>
    </source>
</evidence>
<evidence type="ECO:0000313" key="10">
    <source>
        <dbReference type="Proteomes" id="UP000616885"/>
    </source>
</evidence>
<reference evidence="9" key="1">
    <citation type="submission" date="2020-10" db="EMBL/GenBank/DDBJ databases">
        <title>High-Quality Genome Resource of Clonostachys rosea strain S41 by Oxford Nanopore Long-Read Sequencing.</title>
        <authorList>
            <person name="Wang H."/>
        </authorList>
    </citation>
    <scope>NUCLEOTIDE SEQUENCE</scope>
    <source>
        <strain evidence="9">S41</strain>
    </source>
</reference>
<feature type="compositionally biased region" description="Basic and acidic residues" evidence="6">
    <location>
        <begin position="326"/>
        <end position="344"/>
    </location>
</feature>
<feature type="compositionally biased region" description="Polar residues" evidence="6">
    <location>
        <begin position="405"/>
        <end position="414"/>
    </location>
</feature>
<keyword evidence="4 7" id="KW-0472">Membrane</keyword>
<dbReference type="Pfam" id="PF20684">
    <property type="entry name" value="Fung_rhodopsin"/>
    <property type="match status" value="1"/>
</dbReference>
<evidence type="ECO:0000256" key="5">
    <source>
        <dbReference type="ARBA" id="ARBA00038359"/>
    </source>
</evidence>
<feature type="region of interest" description="Disordered" evidence="6">
    <location>
        <begin position="300"/>
        <end position="348"/>
    </location>
</feature>
<dbReference type="EMBL" id="JADCTT010000002">
    <property type="protein sequence ID" value="KAF9756335.1"/>
    <property type="molecule type" value="Genomic_DNA"/>
</dbReference>
<keyword evidence="2 7" id="KW-0812">Transmembrane</keyword>
<evidence type="ECO:0000256" key="3">
    <source>
        <dbReference type="ARBA" id="ARBA00022989"/>
    </source>
</evidence>
<comment type="subcellular location">
    <subcellularLocation>
        <location evidence="1">Membrane</location>
        <topology evidence="1">Multi-pass membrane protein</topology>
    </subcellularLocation>
</comment>
<evidence type="ECO:0000256" key="7">
    <source>
        <dbReference type="SAM" id="Phobius"/>
    </source>
</evidence>
<dbReference type="PANTHER" id="PTHR33048:SF124">
    <property type="entry name" value="INTEGRAL MEMBRANE PROTEIN"/>
    <property type="match status" value="1"/>
</dbReference>
<feature type="transmembrane region" description="Helical" evidence="7">
    <location>
        <begin position="65"/>
        <end position="86"/>
    </location>
</feature>
<feature type="transmembrane region" description="Helical" evidence="7">
    <location>
        <begin position="106"/>
        <end position="132"/>
    </location>
</feature>
<evidence type="ECO:0000256" key="2">
    <source>
        <dbReference type="ARBA" id="ARBA00022692"/>
    </source>
</evidence>
<gene>
    <name evidence="9" type="ORF">IM811_007279</name>
</gene>
<feature type="transmembrane region" description="Helical" evidence="7">
    <location>
        <begin position="32"/>
        <end position="53"/>
    </location>
</feature>
<feature type="transmembrane region" description="Helical" evidence="7">
    <location>
        <begin position="144"/>
        <end position="164"/>
    </location>
</feature>
<feature type="domain" description="Rhodopsin" evidence="8">
    <location>
        <begin position="49"/>
        <end position="285"/>
    </location>
</feature>
<feature type="transmembrane region" description="Helical" evidence="7">
    <location>
        <begin position="193"/>
        <end position="211"/>
    </location>
</feature>
<evidence type="ECO:0000256" key="6">
    <source>
        <dbReference type="SAM" id="MobiDB-lite"/>
    </source>
</evidence>
<feature type="compositionally biased region" description="Polar residues" evidence="6">
    <location>
        <begin position="308"/>
        <end position="319"/>
    </location>
</feature>
<dbReference type="Proteomes" id="UP000616885">
    <property type="component" value="Unassembled WGS sequence"/>
</dbReference>
<comment type="similarity">
    <text evidence="5">Belongs to the SAT4 family.</text>
</comment>
<dbReference type="InterPro" id="IPR052337">
    <property type="entry name" value="SAT4-like"/>
</dbReference>
<evidence type="ECO:0000259" key="8">
    <source>
        <dbReference type="Pfam" id="PF20684"/>
    </source>
</evidence>
<feature type="transmembrane region" description="Helical" evidence="7">
    <location>
        <begin position="223"/>
        <end position="242"/>
    </location>
</feature>
<feature type="transmembrane region" description="Helical" evidence="7">
    <location>
        <begin position="262"/>
        <end position="280"/>
    </location>
</feature>
<organism evidence="9 10">
    <name type="scientific">Bionectria ochroleuca</name>
    <name type="common">Gliocladium roseum</name>
    <dbReference type="NCBI Taxonomy" id="29856"/>
    <lineage>
        <taxon>Eukaryota</taxon>
        <taxon>Fungi</taxon>
        <taxon>Dikarya</taxon>
        <taxon>Ascomycota</taxon>
        <taxon>Pezizomycotina</taxon>
        <taxon>Sordariomycetes</taxon>
        <taxon>Hypocreomycetidae</taxon>
        <taxon>Hypocreales</taxon>
        <taxon>Bionectriaceae</taxon>
        <taxon>Clonostachys</taxon>
    </lineage>
</organism>
<sequence length="414" mass="45783">MLNPNNDSLWAMPVPAGEVRTPVNPPTSAQGAVATGIATTVIAGLAVAVRIFTRGYVVRNLGIDDFLVVISFILGLVFSILEMKALQVGSGNHIWDIPAPNFKKLLIYQFVLTITYSTSVSFSKLSILTLYLRLSPEKYFRICVYMFIGIVTAYTVAYQFYIIFQCSPVNKFWMPEIEGSCIGKMGPMMTLSIANIIIDIIILFIPVKVILPLKIPLRQKISLIIIFAAGGFVCAAAIQRTILMPRLLTAVDYSWEVSGQVIWGFIEVNAGIICASVPALKPFFMRYLPFILTSRLLSSSSQPESHSTKLTPFSNTNTSKKQRSKRIMESYELPSRDDLPNQRGEDDDQAKLWAAKTTIKKKDGNNSDDNSFESFEEQYLGRLGRRGMATRGDGSAHQGDGISVITDTKVSYGG</sequence>